<sequence length="497" mass="55427">MEDRIGKPGQYPYTRGIYPNMYEGRLWTMRQYAGFSSARLTNQRFKYLLEKGQTGLSVAFDLPTQLGLDSDDQLSYGEVGKVGVAIDSLADMEILLDGIPLDKISTSMTINSTAMILLAMYIAVGEKQGVPADKISGTIQNDILKEYVARGTYVFPPGPSVKIINDIFSYCSKNVPKFNTISISGYHIREAGATAEQEIGLTFANAIEYLKNAKKLGLDLDVIAPRISFFFNCHLDFLEEIAKFRAARRLWAKIMKERFGVKNPKSMMLRFHTQTAGSTLTQQKPHYNIVRVTLQALAAVLGGTQSLHTNSMDEALSLPSEQAVEIALATQQMIAYESGVTKTVDPFGGSYAIEKMTDELEEKIKEVIGKIEEVGGAVKAIELGIPQEMIEDSSYKYQLELENKEKIVVGLNKFANEEDVEIQGGEFPDGTQEQIEQLQQVRNNRNEDEVKEILINLKQACLDNINIFPQILEAVKKYCTIGEITSTLKEVYGEYVP</sequence>
<dbReference type="GO" id="GO:0031419">
    <property type="term" value="F:cobalamin binding"/>
    <property type="evidence" value="ECO:0007669"/>
    <property type="project" value="InterPro"/>
</dbReference>
<dbReference type="PANTHER" id="PTHR48101">
    <property type="entry name" value="METHYLMALONYL-COA MUTASE, MITOCHONDRIAL-RELATED"/>
    <property type="match status" value="1"/>
</dbReference>
<dbReference type="Gene3D" id="3.20.20.240">
    <property type="entry name" value="Methylmalonyl-CoA mutase"/>
    <property type="match status" value="1"/>
</dbReference>
<dbReference type="Pfam" id="PF01642">
    <property type="entry name" value="MM_CoA_mutase"/>
    <property type="match status" value="1"/>
</dbReference>
<evidence type="ECO:0000256" key="1">
    <source>
        <dbReference type="ARBA" id="ARBA00023235"/>
    </source>
</evidence>
<dbReference type="NCBIfam" id="TIGR00641">
    <property type="entry name" value="acid_CoA_mut_N"/>
    <property type="match status" value="1"/>
</dbReference>
<dbReference type="InterPro" id="IPR016176">
    <property type="entry name" value="Cbl-dep_enz_cat"/>
</dbReference>
<dbReference type="InterPro" id="IPR006099">
    <property type="entry name" value="MeMalonylCoA_mutase_a/b_cat"/>
</dbReference>
<dbReference type="RefSeq" id="WP_213167573.1">
    <property type="nucleotide sequence ID" value="NZ_CP058559.1"/>
</dbReference>
<keyword evidence="4" id="KW-1185">Reference proteome</keyword>
<dbReference type="PANTHER" id="PTHR48101:SF1">
    <property type="entry name" value="METHYLMALONYL-COA MUTASE, LARGE SUBUNIT"/>
    <property type="match status" value="1"/>
</dbReference>
<dbReference type="KEGG" id="acae:HYG86_03560"/>
<evidence type="ECO:0000313" key="3">
    <source>
        <dbReference type="EMBL" id="QNO13909.1"/>
    </source>
</evidence>
<dbReference type="SUPFAM" id="SSF51703">
    <property type="entry name" value="Cobalamin (vitamin B12)-dependent enzymes"/>
    <property type="match status" value="1"/>
</dbReference>
<dbReference type="InterPro" id="IPR006098">
    <property type="entry name" value="MMCoA_mutase_a_cat"/>
</dbReference>
<name>A0A7G9W5E7_ALKCA</name>
<dbReference type="EMBL" id="CP058559">
    <property type="protein sequence ID" value="QNO13909.1"/>
    <property type="molecule type" value="Genomic_DNA"/>
</dbReference>
<gene>
    <name evidence="3" type="ORF">HYG86_03560</name>
</gene>
<dbReference type="Proteomes" id="UP000516160">
    <property type="component" value="Chromosome"/>
</dbReference>
<reference evidence="3 4" key="1">
    <citation type="submission" date="2020-07" db="EMBL/GenBank/DDBJ databases">
        <title>Alkalicella. sp. LB2 genome.</title>
        <authorList>
            <person name="Postec A."/>
            <person name="Quemeneur M."/>
        </authorList>
    </citation>
    <scope>NUCLEOTIDE SEQUENCE [LARGE SCALE GENOMIC DNA]</scope>
    <source>
        <strain evidence="3 4">LB2</strain>
    </source>
</reference>
<evidence type="ECO:0000259" key="2">
    <source>
        <dbReference type="Pfam" id="PF01642"/>
    </source>
</evidence>
<dbReference type="GO" id="GO:0004494">
    <property type="term" value="F:methylmalonyl-CoA mutase activity"/>
    <property type="evidence" value="ECO:0007669"/>
    <property type="project" value="InterPro"/>
</dbReference>
<accession>A0A7G9W5E7</accession>
<keyword evidence="1" id="KW-0413">Isomerase</keyword>
<dbReference type="AlphaFoldDB" id="A0A7G9W5E7"/>
<evidence type="ECO:0000313" key="4">
    <source>
        <dbReference type="Proteomes" id="UP000516160"/>
    </source>
</evidence>
<protein>
    <submittedName>
        <fullName evidence="3">Methylmalonyl-CoA mutase</fullName>
    </submittedName>
</protein>
<organism evidence="3 4">
    <name type="scientific">Alkalicella caledoniensis</name>
    <dbReference type="NCBI Taxonomy" id="2731377"/>
    <lineage>
        <taxon>Bacteria</taxon>
        <taxon>Bacillati</taxon>
        <taxon>Bacillota</taxon>
        <taxon>Clostridia</taxon>
        <taxon>Eubacteriales</taxon>
        <taxon>Proteinivoracaceae</taxon>
        <taxon>Alkalicella</taxon>
    </lineage>
</organism>
<feature type="domain" description="Methylmalonyl-CoA mutase alpha/beta chain catalytic" evidence="2">
    <location>
        <begin position="6"/>
        <end position="494"/>
    </location>
</feature>
<proteinExistence type="predicted"/>